<reference evidence="2" key="2">
    <citation type="submission" date="2015-06" db="UniProtKB">
        <authorList>
            <consortium name="EnsemblPlants"/>
        </authorList>
    </citation>
    <scope>IDENTIFICATION</scope>
    <source>
        <strain evidence="2">cv. Heinz 1706</strain>
    </source>
</reference>
<dbReference type="AlphaFoldDB" id="K4CL93"/>
<dbReference type="Gramene" id="Solyc08g063120.1.1">
    <property type="protein sequence ID" value="Solyc08g063120.1.1"/>
    <property type="gene ID" value="Solyc08g063120.1"/>
</dbReference>
<feature type="signal peptide" evidence="1">
    <location>
        <begin position="1"/>
        <end position="18"/>
    </location>
</feature>
<dbReference type="Proteomes" id="UP000004994">
    <property type="component" value="Chromosome 8"/>
</dbReference>
<evidence type="ECO:0000313" key="2">
    <source>
        <dbReference type="EnsemblPlants" id="Solyc08g063120.1.1"/>
    </source>
</evidence>
<evidence type="ECO:0000313" key="3">
    <source>
        <dbReference type="Proteomes" id="UP000004994"/>
    </source>
</evidence>
<accession>K4CL93</accession>
<dbReference type="HOGENOM" id="CLU_3300377_0_0_1"/>
<dbReference type="EnsemblPlants" id="Solyc08g063120.1.1">
    <property type="protein sequence ID" value="Solyc08g063120.1.1"/>
    <property type="gene ID" value="Solyc08g063120.1"/>
</dbReference>
<keyword evidence="3" id="KW-1185">Reference proteome</keyword>
<dbReference type="PaxDb" id="4081-Solyc08g063120.1.1"/>
<reference evidence="2" key="1">
    <citation type="journal article" date="2012" name="Nature">
        <title>The tomato genome sequence provides insights into fleshy fruit evolution.</title>
        <authorList>
            <consortium name="Tomato Genome Consortium"/>
        </authorList>
    </citation>
    <scope>NUCLEOTIDE SEQUENCE [LARGE SCALE GENOMIC DNA]</scope>
    <source>
        <strain evidence="2">cv. Heinz 1706</strain>
    </source>
</reference>
<keyword evidence="1" id="KW-0732">Signal</keyword>
<feature type="chain" id="PRO_5003874026" evidence="1">
    <location>
        <begin position="19"/>
        <end position="40"/>
    </location>
</feature>
<proteinExistence type="predicted"/>
<organism evidence="2">
    <name type="scientific">Solanum lycopersicum</name>
    <name type="common">Tomato</name>
    <name type="synonym">Lycopersicon esculentum</name>
    <dbReference type="NCBI Taxonomy" id="4081"/>
    <lineage>
        <taxon>Eukaryota</taxon>
        <taxon>Viridiplantae</taxon>
        <taxon>Streptophyta</taxon>
        <taxon>Embryophyta</taxon>
        <taxon>Tracheophyta</taxon>
        <taxon>Spermatophyta</taxon>
        <taxon>Magnoliopsida</taxon>
        <taxon>eudicotyledons</taxon>
        <taxon>Gunneridae</taxon>
        <taxon>Pentapetalae</taxon>
        <taxon>asterids</taxon>
        <taxon>lamiids</taxon>
        <taxon>Solanales</taxon>
        <taxon>Solanaceae</taxon>
        <taxon>Solanoideae</taxon>
        <taxon>Solaneae</taxon>
        <taxon>Solanum</taxon>
        <taxon>Solanum subgen. Lycopersicon</taxon>
    </lineage>
</organism>
<dbReference type="InParanoid" id="K4CL93"/>
<sequence>MLLFVFGASLAIPSQTSPSSPTIHPRIRARQLQAIDTHQN</sequence>
<evidence type="ECO:0000256" key="1">
    <source>
        <dbReference type="SAM" id="SignalP"/>
    </source>
</evidence>
<protein>
    <submittedName>
        <fullName evidence="2">Uncharacterized protein</fullName>
    </submittedName>
</protein>
<name>K4CL93_SOLLC</name>